<dbReference type="SUPFAM" id="SSF57603">
    <property type="entry name" value="FnI-like domain"/>
    <property type="match status" value="3"/>
</dbReference>
<dbReference type="PANTHER" id="PTHR46526">
    <property type="entry name" value="CHORDIN"/>
    <property type="match status" value="1"/>
</dbReference>
<feature type="signal peptide" evidence="9">
    <location>
        <begin position="1"/>
        <end position="29"/>
    </location>
</feature>
<name>A0A336M282_CULSO</name>
<evidence type="ECO:0000256" key="3">
    <source>
        <dbReference type="ARBA" id="ARBA00022473"/>
    </source>
</evidence>
<dbReference type="PIRSF" id="PIRSF002496">
    <property type="entry name" value="Chordin"/>
    <property type="match status" value="1"/>
</dbReference>
<evidence type="ECO:0000256" key="7">
    <source>
        <dbReference type="PIRNR" id="PIRNR002496"/>
    </source>
</evidence>
<evidence type="ECO:0000256" key="9">
    <source>
        <dbReference type="SAM" id="SignalP"/>
    </source>
</evidence>
<keyword evidence="6" id="KW-0325">Glycoprotein</keyword>
<evidence type="ECO:0000256" key="6">
    <source>
        <dbReference type="ARBA" id="ARBA00023180"/>
    </source>
</evidence>
<evidence type="ECO:0000256" key="4">
    <source>
        <dbReference type="ARBA" id="ARBA00022525"/>
    </source>
</evidence>
<dbReference type="PROSITE" id="PS50184">
    <property type="entry name" value="VWFC_2"/>
    <property type="match status" value="1"/>
</dbReference>
<dbReference type="InterPro" id="IPR001007">
    <property type="entry name" value="VWF_dom"/>
</dbReference>
<reference evidence="12" key="1">
    <citation type="submission" date="2018-07" db="EMBL/GenBank/DDBJ databases">
        <authorList>
            <person name="Quirk P.G."/>
            <person name="Krulwich T.A."/>
        </authorList>
    </citation>
    <scope>NUCLEOTIDE SEQUENCE</scope>
</reference>
<dbReference type="GO" id="GO:0005615">
    <property type="term" value="C:extracellular space"/>
    <property type="evidence" value="ECO:0007669"/>
    <property type="project" value="TreeGrafter"/>
</dbReference>
<evidence type="ECO:0000259" key="11">
    <source>
        <dbReference type="PROSITE" id="PS50933"/>
    </source>
</evidence>
<dbReference type="EMBL" id="UFQT01000107">
    <property type="protein sequence ID" value="SSX20078.1"/>
    <property type="molecule type" value="Genomic_DNA"/>
</dbReference>
<dbReference type="Gene3D" id="6.20.200.20">
    <property type="match status" value="1"/>
</dbReference>
<dbReference type="VEuPathDB" id="VectorBase:CSON000464"/>
<organism evidence="12">
    <name type="scientific">Culicoides sonorensis</name>
    <name type="common">Biting midge</name>
    <dbReference type="NCBI Taxonomy" id="179676"/>
    <lineage>
        <taxon>Eukaryota</taxon>
        <taxon>Metazoa</taxon>
        <taxon>Ecdysozoa</taxon>
        <taxon>Arthropoda</taxon>
        <taxon>Hexapoda</taxon>
        <taxon>Insecta</taxon>
        <taxon>Pterygota</taxon>
        <taxon>Neoptera</taxon>
        <taxon>Endopterygota</taxon>
        <taxon>Diptera</taxon>
        <taxon>Nematocera</taxon>
        <taxon>Chironomoidea</taxon>
        <taxon>Ceratopogonidae</taxon>
        <taxon>Ceratopogoninae</taxon>
        <taxon>Culicoides</taxon>
        <taxon>Monoculicoides</taxon>
    </lineage>
</organism>
<dbReference type="InterPro" id="IPR016353">
    <property type="entry name" value="Chordin"/>
</dbReference>
<dbReference type="GO" id="GO:0048731">
    <property type="term" value="P:system development"/>
    <property type="evidence" value="ECO:0007669"/>
    <property type="project" value="UniProtKB-ARBA"/>
</dbReference>
<evidence type="ECO:0000256" key="8">
    <source>
        <dbReference type="SAM" id="MobiDB-lite"/>
    </source>
</evidence>
<comment type="similarity">
    <text evidence="2 7">Belongs to the chordin family.</text>
</comment>
<dbReference type="SMART" id="SM00754">
    <property type="entry name" value="CHRD"/>
    <property type="match status" value="4"/>
</dbReference>
<dbReference type="GO" id="GO:0009953">
    <property type="term" value="P:dorsal/ventral pattern formation"/>
    <property type="evidence" value="ECO:0007669"/>
    <property type="project" value="TreeGrafter"/>
</dbReference>
<dbReference type="SMART" id="SM00214">
    <property type="entry name" value="VWC"/>
    <property type="match status" value="4"/>
</dbReference>
<evidence type="ECO:0000256" key="5">
    <source>
        <dbReference type="ARBA" id="ARBA00022737"/>
    </source>
</evidence>
<evidence type="ECO:0000256" key="1">
    <source>
        <dbReference type="ARBA" id="ARBA00004613"/>
    </source>
</evidence>
<keyword evidence="5" id="KW-0677">Repeat</keyword>
<feature type="chain" id="PRO_5016406112" evidence="9">
    <location>
        <begin position="30"/>
        <end position="974"/>
    </location>
</feature>
<dbReference type="PANTHER" id="PTHR46526:SF1">
    <property type="entry name" value="CHORDIN"/>
    <property type="match status" value="1"/>
</dbReference>
<feature type="domain" description="CHRD" evidence="11">
    <location>
        <begin position="148"/>
        <end position="290"/>
    </location>
</feature>
<keyword evidence="4" id="KW-0964">Secreted</keyword>
<evidence type="ECO:0000313" key="12">
    <source>
        <dbReference type="EMBL" id="SSX20078.1"/>
    </source>
</evidence>
<dbReference type="Pfam" id="PF07452">
    <property type="entry name" value="CHRD"/>
    <property type="match status" value="2"/>
</dbReference>
<feature type="compositionally biased region" description="Low complexity" evidence="8">
    <location>
        <begin position="963"/>
        <end position="974"/>
    </location>
</feature>
<dbReference type="InterPro" id="IPR010895">
    <property type="entry name" value="CHRD"/>
</dbReference>
<keyword evidence="3 7" id="KW-0217">Developmental protein</keyword>
<evidence type="ECO:0000256" key="2">
    <source>
        <dbReference type="ARBA" id="ARBA00007156"/>
    </source>
</evidence>
<dbReference type="Pfam" id="PF00093">
    <property type="entry name" value="VWC"/>
    <property type="match status" value="2"/>
</dbReference>
<dbReference type="PROSITE" id="PS50933">
    <property type="entry name" value="CHRD"/>
    <property type="match status" value="3"/>
</dbReference>
<feature type="region of interest" description="Disordered" evidence="8">
    <location>
        <begin position="955"/>
        <end position="974"/>
    </location>
</feature>
<feature type="domain" description="VWFC" evidence="10">
    <location>
        <begin position="699"/>
        <end position="760"/>
    </location>
</feature>
<proteinExistence type="inferred from homology"/>
<dbReference type="OMA" id="TGRFTFH"/>
<feature type="domain" description="CHRD" evidence="11">
    <location>
        <begin position="292"/>
        <end position="423"/>
    </location>
</feature>
<comment type="subcellular location">
    <subcellularLocation>
        <location evidence="1">Secreted</location>
    </subcellularLocation>
</comment>
<dbReference type="PROSITE" id="PS01208">
    <property type="entry name" value="VWFC_1"/>
    <property type="match status" value="1"/>
</dbReference>
<accession>A0A336M282</accession>
<evidence type="ECO:0000259" key="10">
    <source>
        <dbReference type="PROSITE" id="PS50184"/>
    </source>
</evidence>
<dbReference type="GO" id="GO:0036122">
    <property type="term" value="F:BMP binding"/>
    <property type="evidence" value="ECO:0007669"/>
    <property type="project" value="TreeGrafter"/>
</dbReference>
<dbReference type="InterPro" id="IPR052278">
    <property type="entry name" value="Chordin-like_regulators"/>
</dbReference>
<dbReference type="GO" id="GO:0030514">
    <property type="term" value="P:negative regulation of BMP signaling pathway"/>
    <property type="evidence" value="ECO:0007669"/>
    <property type="project" value="TreeGrafter"/>
</dbReference>
<dbReference type="AlphaFoldDB" id="A0A336M282"/>
<gene>
    <name evidence="12" type="primary">CSON000464</name>
</gene>
<protein>
    <submittedName>
        <fullName evidence="12">CSON000464 protein</fullName>
    </submittedName>
</protein>
<feature type="domain" description="CHRD" evidence="11">
    <location>
        <begin position="426"/>
        <end position="540"/>
    </location>
</feature>
<keyword evidence="9" id="KW-0732">Signal</keyword>
<sequence>MYQIIKCLLFSSFYCTALLLLSSFNAVEARRGSPLLVEDDGSSRRNRPAECQFGKSFKEIGSTWFADLGPPFGVMYCIRCECVAIQKKRRIVARVQCKNIKNECPKPTCDEPVLLPGRCCKTCPGDHTSPDMALDIPQTSAIEEEERNMKHFAALLTGRTSQILKKDDSKFDIKYSTNNPQNIVATGRFTFHKKNLYYSFYISEKATRPKAIQFMDHMGTVLEEHNVDIPSNGPFSIYQNTTSKVCGVWRRVPRDYRRILRDDQMSVVLLWGGKFQAELALAGQIGKYSALSTELFSSVLEPAQGTNPEQMSGAGGTAIVSTSSGATSSIHLTLVVNGIFSPDEILDVPLRVLVEATEKGQTIIEEIVRVKKPLHDINVIEVSSPVSTYDLRMLMRGKLTITVESKKNPQALRIQGPVVTRVTCELFQTLLSSHKSDTNSKSNGLAWLYLNKDGSLIYNIQTNSLNMNESPVLTIIDDSAKRKTELEDLTPSLIKDNANGHLDRLGPRVLEPLYSGDLAINIATQHEPTLIRGRLVSRFVADARDFSLPILLKRVNPSVPNNMVGMAWISVDNLCHLHYEITLTGTPSHFQPLQLYIEEIPIEAPGAPVSRRLLEEFSGNYLEGFNATLPYTELAKLETSVCYIEIRSKDKNEPLLKATLKPTKVPSKCLPGQTINEIPRVFYTNEMEHNDNNLPTIEAKCYHSGRFYDEGEQWNSALEQCTVCSCAHGNAKCEPIKCPPLKCRKEDIRHRQGDCCPVCMPQKHYHETNTSVSRGCRLGDQFHTAGSSWHPYLPPNGYDTCTVCTCDILTLEIRCPRTQCKPLNCSEKVAYRPDKKACCKVCPQVKHNSATQELKDQGSVIGTISSPEIIMKNGGCKSPMGVHRNGDEWHPVIATFGEQKCVKCTCKDGHMTCNRLKCARQACRSARNKGTLANQHTNKIDDECCQCNRQRRHHQNHKRRHQQQQQQQPNYQRS</sequence>